<accession>A0A1D3TYK3</accession>
<dbReference type="PANTHER" id="PTHR43744">
    <property type="entry name" value="ABC TRANSPORTER PERMEASE PROTEIN MG189-RELATED-RELATED"/>
    <property type="match status" value="1"/>
</dbReference>
<dbReference type="PANTHER" id="PTHR43744:SF12">
    <property type="entry name" value="ABC TRANSPORTER PERMEASE PROTEIN MG189-RELATED"/>
    <property type="match status" value="1"/>
</dbReference>
<evidence type="ECO:0000313" key="10">
    <source>
        <dbReference type="Proteomes" id="UP000199315"/>
    </source>
</evidence>
<feature type="transmembrane region" description="Helical" evidence="7">
    <location>
        <begin position="91"/>
        <end position="116"/>
    </location>
</feature>
<evidence type="ECO:0000256" key="5">
    <source>
        <dbReference type="ARBA" id="ARBA00022989"/>
    </source>
</evidence>
<dbReference type="InterPro" id="IPR000515">
    <property type="entry name" value="MetI-like"/>
</dbReference>
<dbReference type="GO" id="GO:0005886">
    <property type="term" value="C:plasma membrane"/>
    <property type="evidence" value="ECO:0007669"/>
    <property type="project" value="UniProtKB-SubCell"/>
</dbReference>
<reference evidence="9 10" key="1">
    <citation type="submission" date="2016-09" db="EMBL/GenBank/DDBJ databases">
        <authorList>
            <person name="Capua I."/>
            <person name="De Benedictis P."/>
            <person name="Joannis T."/>
            <person name="Lombin L.H."/>
            <person name="Cattoli G."/>
        </authorList>
    </citation>
    <scope>NUCLEOTIDE SEQUENCE [LARGE SCALE GENOMIC DNA]</scope>
    <source>
        <strain evidence="9 10">GluBS11</strain>
    </source>
</reference>
<feature type="transmembrane region" description="Helical" evidence="7">
    <location>
        <begin position="160"/>
        <end position="183"/>
    </location>
</feature>
<evidence type="ECO:0000256" key="3">
    <source>
        <dbReference type="ARBA" id="ARBA00022475"/>
    </source>
</evidence>
<keyword evidence="2 7" id="KW-0813">Transport</keyword>
<name>A0A1D3TYK3_9FIRM</name>
<feature type="transmembrane region" description="Helical" evidence="7">
    <location>
        <begin position="28"/>
        <end position="54"/>
    </location>
</feature>
<feature type="transmembrane region" description="Helical" evidence="7">
    <location>
        <begin position="204"/>
        <end position="223"/>
    </location>
</feature>
<comment type="similarity">
    <text evidence="7">Belongs to the binding-protein-dependent transport system permease family.</text>
</comment>
<evidence type="ECO:0000256" key="2">
    <source>
        <dbReference type="ARBA" id="ARBA00022448"/>
    </source>
</evidence>
<dbReference type="AlphaFoldDB" id="A0A1D3TYK3"/>
<organism evidence="9 10">
    <name type="scientific">Anaerobium acetethylicum</name>
    <dbReference type="NCBI Taxonomy" id="1619234"/>
    <lineage>
        <taxon>Bacteria</taxon>
        <taxon>Bacillati</taxon>
        <taxon>Bacillota</taxon>
        <taxon>Clostridia</taxon>
        <taxon>Lachnospirales</taxon>
        <taxon>Lachnospiraceae</taxon>
        <taxon>Anaerobium</taxon>
    </lineage>
</organism>
<evidence type="ECO:0000256" key="6">
    <source>
        <dbReference type="ARBA" id="ARBA00023136"/>
    </source>
</evidence>
<dbReference type="EMBL" id="FMKA01000045">
    <property type="protein sequence ID" value="SCP99534.1"/>
    <property type="molecule type" value="Genomic_DNA"/>
</dbReference>
<dbReference type="PROSITE" id="PS50928">
    <property type="entry name" value="ABC_TM1"/>
    <property type="match status" value="1"/>
</dbReference>
<dbReference type="SUPFAM" id="SSF161098">
    <property type="entry name" value="MetI-like"/>
    <property type="match status" value="1"/>
</dbReference>
<feature type="transmembrane region" description="Helical" evidence="7">
    <location>
        <begin position="128"/>
        <end position="148"/>
    </location>
</feature>
<proteinExistence type="inferred from homology"/>
<feature type="transmembrane region" description="Helical" evidence="7">
    <location>
        <begin position="264"/>
        <end position="283"/>
    </location>
</feature>
<dbReference type="Proteomes" id="UP000199315">
    <property type="component" value="Unassembled WGS sequence"/>
</dbReference>
<dbReference type="STRING" id="1619234.SAMN05421730_10458"/>
<keyword evidence="3" id="KW-1003">Cell membrane</keyword>
<dbReference type="Pfam" id="PF00528">
    <property type="entry name" value="BPD_transp_1"/>
    <property type="match status" value="1"/>
</dbReference>
<evidence type="ECO:0000256" key="4">
    <source>
        <dbReference type="ARBA" id="ARBA00022692"/>
    </source>
</evidence>
<gene>
    <name evidence="9" type="ORF">SAMN05421730_10458</name>
</gene>
<evidence type="ECO:0000313" key="9">
    <source>
        <dbReference type="EMBL" id="SCP99534.1"/>
    </source>
</evidence>
<sequence length="298" mass="33503">MERTIDKNADRTVDRTMDTIRKNKIKKVVYWGIAFVLAVFWLLVSSLPFVFMVMNSFKEKFEMLVSGVFSLPAALNLNNYKEVLIGNFGSYFLNSVIVLAVSLILLLFIAACASYPLARFRFKLAAPIYALIVACMSIPIHITLIPVFKMSQSAGLYDSIWALIGPYVAFGIPISVFILTSFMQQIPREIEESAEIDGCNKFQMFFQMILPLSKSGLATLAIYNGVNMWNEFSFAYTLTQSSENRTLPLAVWEFQGQYSMNTPMIMAVLTLSLLPMIIMFILFQDKLVKGMTAGAVKG</sequence>
<dbReference type="InterPro" id="IPR035906">
    <property type="entry name" value="MetI-like_sf"/>
</dbReference>
<dbReference type="CDD" id="cd06261">
    <property type="entry name" value="TM_PBP2"/>
    <property type="match status" value="1"/>
</dbReference>
<keyword evidence="4 7" id="KW-0812">Transmembrane</keyword>
<keyword evidence="10" id="KW-1185">Reference proteome</keyword>
<keyword evidence="6 7" id="KW-0472">Membrane</keyword>
<dbReference type="RefSeq" id="WP_330387998.1">
    <property type="nucleotide sequence ID" value="NZ_FMKA01000045.1"/>
</dbReference>
<evidence type="ECO:0000256" key="1">
    <source>
        <dbReference type="ARBA" id="ARBA00004651"/>
    </source>
</evidence>
<evidence type="ECO:0000256" key="7">
    <source>
        <dbReference type="RuleBase" id="RU363032"/>
    </source>
</evidence>
<dbReference type="GO" id="GO:0055085">
    <property type="term" value="P:transmembrane transport"/>
    <property type="evidence" value="ECO:0007669"/>
    <property type="project" value="InterPro"/>
</dbReference>
<dbReference type="Gene3D" id="1.10.3720.10">
    <property type="entry name" value="MetI-like"/>
    <property type="match status" value="1"/>
</dbReference>
<protein>
    <submittedName>
        <fullName evidence="9">Raffinose/stachyose/melibiose transport system permease protein</fullName>
    </submittedName>
</protein>
<keyword evidence="5 7" id="KW-1133">Transmembrane helix</keyword>
<evidence type="ECO:0000259" key="8">
    <source>
        <dbReference type="PROSITE" id="PS50928"/>
    </source>
</evidence>
<comment type="subcellular location">
    <subcellularLocation>
        <location evidence="1 7">Cell membrane</location>
        <topology evidence="1 7">Multi-pass membrane protein</topology>
    </subcellularLocation>
</comment>
<feature type="domain" description="ABC transmembrane type-1" evidence="8">
    <location>
        <begin position="92"/>
        <end position="283"/>
    </location>
</feature>